<evidence type="ECO:0000256" key="1">
    <source>
        <dbReference type="SAM" id="MobiDB-lite"/>
    </source>
</evidence>
<dbReference type="Proteomes" id="UP000278627">
    <property type="component" value="Unassembled WGS sequence"/>
</dbReference>
<keyword evidence="3" id="KW-1185">Reference proteome</keyword>
<reference evidence="4" key="1">
    <citation type="submission" date="2017-02" db="UniProtKB">
        <authorList>
            <consortium name="WormBaseParasite"/>
        </authorList>
    </citation>
    <scope>IDENTIFICATION</scope>
</reference>
<dbReference type="AlphaFoldDB" id="A0A0N4T7H9"/>
<feature type="compositionally biased region" description="Low complexity" evidence="1">
    <location>
        <begin position="25"/>
        <end position="49"/>
    </location>
</feature>
<proteinExistence type="predicted"/>
<organism evidence="4">
    <name type="scientific">Brugia pahangi</name>
    <name type="common">Filarial nematode worm</name>
    <dbReference type="NCBI Taxonomy" id="6280"/>
    <lineage>
        <taxon>Eukaryota</taxon>
        <taxon>Metazoa</taxon>
        <taxon>Ecdysozoa</taxon>
        <taxon>Nematoda</taxon>
        <taxon>Chromadorea</taxon>
        <taxon>Rhabditida</taxon>
        <taxon>Spirurina</taxon>
        <taxon>Spiruromorpha</taxon>
        <taxon>Filarioidea</taxon>
        <taxon>Onchocercidae</taxon>
        <taxon>Brugia</taxon>
    </lineage>
</organism>
<gene>
    <name evidence="2" type="ORF">BPAG_LOCUS4130</name>
</gene>
<dbReference type="EMBL" id="UZAD01001763">
    <property type="protein sequence ID" value="VDN85316.1"/>
    <property type="molecule type" value="Genomic_DNA"/>
</dbReference>
<evidence type="ECO:0000313" key="3">
    <source>
        <dbReference type="Proteomes" id="UP000278627"/>
    </source>
</evidence>
<feature type="compositionally biased region" description="Basic residues" evidence="1">
    <location>
        <begin position="1"/>
        <end position="14"/>
    </location>
</feature>
<evidence type="ECO:0000313" key="4">
    <source>
        <dbReference type="WBParaSite" id="BPAG_0000416601-mRNA-1"/>
    </source>
</evidence>
<protein>
    <submittedName>
        <fullName evidence="2 4">Uncharacterized protein</fullName>
    </submittedName>
</protein>
<dbReference type="WBParaSite" id="BPAG_0000416601-mRNA-1">
    <property type="protein sequence ID" value="BPAG_0000416601-mRNA-1"/>
    <property type="gene ID" value="BPAG_0000416601"/>
</dbReference>
<reference evidence="2 3" key="2">
    <citation type="submission" date="2018-11" db="EMBL/GenBank/DDBJ databases">
        <authorList>
            <consortium name="Pathogen Informatics"/>
        </authorList>
    </citation>
    <scope>NUCLEOTIDE SEQUENCE [LARGE SCALE GENOMIC DNA]</scope>
</reference>
<evidence type="ECO:0000313" key="2">
    <source>
        <dbReference type="EMBL" id="VDN85316.1"/>
    </source>
</evidence>
<sequence>MHARKKTSVGRRCRQNQLSTSSWHPAAPFSTSSSPLPSSPLAAPTAATSQSIRASLRTACSVGSPQKI</sequence>
<name>A0A0N4T7H9_BRUPA</name>
<feature type="region of interest" description="Disordered" evidence="1">
    <location>
        <begin position="1"/>
        <end position="50"/>
    </location>
</feature>
<accession>A0A0N4T7H9</accession>